<dbReference type="InterPro" id="IPR036663">
    <property type="entry name" value="Fumarylacetoacetase_C_sf"/>
</dbReference>
<evidence type="ECO:0000256" key="11">
    <source>
        <dbReference type="PIRSR" id="PIRSR605959-2"/>
    </source>
</evidence>
<comment type="caution">
    <text evidence="16">The sequence shown here is derived from an EMBL/GenBank/DDBJ whole genome shotgun (WGS) entry which is preliminary data.</text>
</comment>
<evidence type="ECO:0000256" key="10">
    <source>
        <dbReference type="PIRSR" id="PIRSR605959-1"/>
    </source>
</evidence>
<keyword evidence="5 13" id="KW-0378">Hydrolase</keyword>
<feature type="binding site" evidence="11">
    <location>
        <position position="362"/>
    </location>
    <ligand>
        <name>substrate</name>
    </ligand>
</feature>
<dbReference type="Proteomes" id="UP001515480">
    <property type="component" value="Unassembled WGS sequence"/>
</dbReference>
<evidence type="ECO:0000313" key="16">
    <source>
        <dbReference type="EMBL" id="KAL1529693.1"/>
    </source>
</evidence>
<gene>
    <name evidence="16" type="ORF">AB1Y20_000632</name>
</gene>
<organism evidence="16 17">
    <name type="scientific">Prymnesium parvum</name>
    <name type="common">Toxic golden alga</name>
    <dbReference type="NCBI Taxonomy" id="97485"/>
    <lineage>
        <taxon>Eukaryota</taxon>
        <taxon>Haptista</taxon>
        <taxon>Haptophyta</taxon>
        <taxon>Prymnesiophyceae</taxon>
        <taxon>Prymnesiales</taxon>
        <taxon>Prymnesiaceae</taxon>
        <taxon>Prymnesium</taxon>
    </lineage>
</organism>
<evidence type="ECO:0000256" key="7">
    <source>
        <dbReference type="ARBA" id="ARBA00022842"/>
    </source>
</evidence>
<evidence type="ECO:0000256" key="6">
    <source>
        <dbReference type="ARBA" id="ARBA00022837"/>
    </source>
</evidence>
<evidence type="ECO:0000256" key="4">
    <source>
        <dbReference type="ARBA" id="ARBA00022723"/>
    </source>
</evidence>
<keyword evidence="17" id="KW-1185">Reference proteome</keyword>
<evidence type="ECO:0000256" key="1">
    <source>
        <dbReference type="ARBA" id="ARBA00004782"/>
    </source>
</evidence>
<evidence type="ECO:0000313" key="17">
    <source>
        <dbReference type="Proteomes" id="UP001515480"/>
    </source>
</evidence>
<dbReference type="SUPFAM" id="SSF63433">
    <property type="entry name" value="Fumarylacetoacetate hydrolase, FAH, N-terminal domain"/>
    <property type="match status" value="1"/>
</dbReference>
<evidence type="ECO:0000256" key="3">
    <source>
        <dbReference type="ARBA" id="ARBA00012094"/>
    </source>
</evidence>
<dbReference type="SUPFAM" id="SSF56529">
    <property type="entry name" value="FAH"/>
    <property type="match status" value="1"/>
</dbReference>
<keyword evidence="6 12" id="KW-0106">Calcium</keyword>
<dbReference type="AlphaFoldDB" id="A0AB34K963"/>
<keyword evidence="4 12" id="KW-0479">Metal-binding</keyword>
<reference evidence="16 17" key="1">
    <citation type="journal article" date="2024" name="Science">
        <title>Giant polyketide synthase enzymes in the biosynthesis of giant marine polyether toxins.</title>
        <authorList>
            <person name="Fallon T.R."/>
            <person name="Shende V.V."/>
            <person name="Wierzbicki I.H."/>
            <person name="Pendleton A.L."/>
            <person name="Watervoot N.F."/>
            <person name="Auber R.P."/>
            <person name="Gonzalez D.J."/>
            <person name="Wisecaver J.H."/>
            <person name="Moore B.S."/>
        </authorList>
    </citation>
    <scope>NUCLEOTIDE SEQUENCE [LARGE SCALE GENOMIC DNA]</scope>
    <source>
        <strain evidence="16 17">12B1</strain>
    </source>
</reference>
<evidence type="ECO:0000259" key="14">
    <source>
        <dbReference type="Pfam" id="PF01557"/>
    </source>
</evidence>
<comment type="similarity">
    <text evidence="2 13">Belongs to the FAH family.</text>
</comment>
<dbReference type="Gene3D" id="2.30.30.230">
    <property type="entry name" value="Fumarylacetoacetase, N-terminal domain"/>
    <property type="match status" value="1"/>
</dbReference>
<dbReference type="Pfam" id="PF09298">
    <property type="entry name" value="FAA_hydrolase_N"/>
    <property type="match status" value="1"/>
</dbReference>
<feature type="binding site" evidence="12">
    <location>
        <position position="199"/>
    </location>
    <ligand>
        <name>Ca(2+)</name>
        <dbReference type="ChEBI" id="CHEBI:29108"/>
    </ligand>
</feature>
<evidence type="ECO:0000256" key="5">
    <source>
        <dbReference type="ARBA" id="ARBA00022801"/>
    </source>
</evidence>
<evidence type="ECO:0000256" key="2">
    <source>
        <dbReference type="ARBA" id="ARBA00010211"/>
    </source>
</evidence>
<sequence>MAWVDIPEDSDFSQHNLPLGVFSTPSTAPRVGIAVGEHILDCHALTRDGLVDGAYSLRGPTINEHLALGVDGWTAGREAIQSVISLTSELARSPEDAARRYLVRQGGEGVQMHLPFDVGDYTDFYLSREHATNVGTMFRGAQNALMDNWTCMPVAYHGRASTVSVAGGEVRRPWGQVGKPDSGEPPRLMPTRCLDFELELGYVYGGPGNALGAPVPLDDARARVFGCCLVNDWSARDVQPWEYRPLGPFTAKNFITTVSPWVVPLAALEPARCALPEPEPTAHAVLPYLALDDHARAKAAFDISLQVSIGRPAVEGKAGNPWEAVVSRSNTKWLYWSIDQMVAHHTVSGCRLRPGDLLATGTVSGQAETAYGSMLELTWRGSKPLDMPDGSTRCWVEDGDVVTIRGSATGRNGERVGFGECKGTVVPPLAQFPGCE</sequence>
<feature type="binding site" evidence="11">
    <location>
        <position position="243"/>
    </location>
    <ligand>
        <name>substrate</name>
    </ligand>
</feature>
<feature type="binding site" evidence="12">
    <location>
        <position position="256"/>
    </location>
    <ligand>
        <name>Mg(2+)</name>
        <dbReference type="ChEBI" id="CHEBI:18420"/>
    </ligand>
</feature>
<accession>A0AB34K963</accession>
<dbReference type="InterPro" id="IPR015377">
    <property type="entry name" value="Fumarylacetoacetase_N"/>
</dbReference>
<feature type="domain" description="Fumarylacetoacetase-like C-terminal" evidence="14">
    <location>
        <begin position="124"/>
        <end position="425"/>
    </location>
</feature>
<feature type="binding site" evidence="11">
    <location>
        <position position="239"/>
    </location>
    <ligand>
        <name>substrate</name>
    </ligand>
</feature>
<dbReference type="GO" id="GO:0004334">
    <property type="term" value="F:fumarylacetoacetase activity"/>
    <property type="evidence" value="ECO:0007669"/>
    <property type="project" value="UniProtKB-UniRule"/>
</dbReference>
<evidence type="ECO:0000256" key="9">
    <source>
        <dbReference type="ARBA" id="ARBA00023232"/>
    </source>
</evidence>
<evidence type="ECO:0000256" key="13">
    <source>
        <dbReference type="RuleBase" id="RU366008"/>
    </source>
</evidence>
<feature type="binding site" evidence="12">
    <location>
        <position position="252"/>
    </location>
    <ligand>
        <name>Mg(2+)</name>
        <dbReference type="ChEBI" id="CHEBI:18420"/>
    </ligand>
</feature>
<protein>
    <recommendedName>
        <fullName evidence="3 13">Fumarylacetoacetase</fullName>
        <ecNumber evidence="3 13">3.7.1.2</ecNumber>
    </recommendedName>
    <alternativeName>
        <fullName evidence="13">Fumarylacetoacetate hydrolase</fullName>
    </alternativeName>
</protein>
<keyword evidence="7 12" id="KW-0460">Magnesium</keyword>
<feature type="domain" description="Fumarylacetoacetase N-terminal" evidence="15">
    <location>
        <begin position="15"/>
        <end position="115"/>
    </location>
</feature>
<feature type="binding site" evidence="12">
    <location>
        <position position="232"/>
    </location>
    <ligand>
        <name>Mg(2+)</name>
        <dbReference type="ChEBI" id="CHEBI:18420"/>
    </ligand>
</feature>
<dbReference type="InterPro" id="IPR036462">
    <property type="entry name" value="Fumarylacetoacetase_N_sf"/>
</dbReference>
<comment type="catalytic activity">
    <reaction evidence="13">
        <text>4-fumarylacetoacetate + H2O = acetoacetate + fumarate + H(+)</text>
        <dbReference type="Rhea" id="RHEA:10244"/>
        <dbReference type="ChEBI" id="CHEBI:13705"/>
        <dbReference type="ChEBI" id="CHEBI:15377"/>
        <dbReference type="ChEBI" id="CHEBI:15378"/>
        <dbReference type="ChEBI" id="CHEBI:18034"/>
        <dbReference type="ChEBI" id="CHEBI:29806"/>
        <dbReference type="EC" id="3.7.1.2"/>
    </reaction>
</comment>
<dbReference type="PANTHER" id="PTHR43069:SF2">
    <property type="entry name" value="FUMARYLACETOACETASE"/>
    <property type="match status" value="1"/>
</dbReference>
<dbReference type="PANTHER" id="PTHR43069">
    <property type="entry name" value="FUMARYLACETOACETASE"/>
    <property type="match status" value="1"/>
</dbReference>
<feature type="binding site" evidence="12">
    <location>
        <position position="232"/>
    </location>
    <ligand>
        <name>Ca(2+)</name>
        <dbReference type="ChEBI" id="CHEBI:29108"/>
    </ligand>
</feature>
<name>A0AB34K963_PRYPA</name>
<keyword evidence="9 13" id="KW-0585">Phenylalanine catabolism</keyword>
<dbReference type="EC" id="3.7.1.2" evidence="3 13"/>
<evidence type="ECO:0000259" key="15">
    <source>
        <dbReference type="Pfam" id="PF09298"/>
    </source>
</evidence>
<comment type="pathway">
    <text evidence="1 13">Amino-acid degradation; L-phenylalanine degradation; acetoacetate and fumarate from L-phenylalanine: step 6/6.</text>
</comment>
<dbReference type="InterPro" id="IPR011234">
    <property type="entry name" value="Fumarylacetoacetase-like_C"/>
</dbReference>
<dbReference type="GO" id="GO:0006572">
    <property type="term" value="P:L-tyrosine catabolic process"/>
    <property type="evidence" value="ECO:0007669"/>
    <property type="project" value="UniProtKB-UniRule"/>
</dbReference>
<proteinExistence type="inferred from homology"/>
<feature type="active site" description="Proton acceptor" evidence="10">
    <location>
        <position position="130"/>
    </location>
</feature>
<feature type="binding site" evidence="11">
    <location>
        <position position="125"/>
    </location>
    <ligand>
        <name>substrate</name>
    </ligand>
</feature>
<dbReference type="GO" id="GO:1902000">
    <property type="term" value="P:homogentisate catabolic process"/>
    <property type="evidence" value="ECO:0007669"/>
    <property type="project" value="TreeGrafter"/>
</dbReference>
<dbReference type="GO" id="GO:0046872">
    <property type="term" value="F:metal ion binding"/>
    <property type="evidence" value="ECO:0007669"/>
    <property type="project" value="UniProtKB-UniRule"/>
</dbReference>
<dbReference type="Gene3D" id="3.90.850.10">
    <property type="entry name" value="Fumarylacetoacetase-like, C-terminal domain"/>
    <property type="match status" value="1"/>
</dbReference>
<dbReference type="EMBL" id="JBGBPQ010000001">
    <property type="protein sequence ID" value="KAL1529693.1"/>
    <property type="molecule type" value="Genomic_DNA"/>
</dbReference>
<feature type="binding site" evidence="12">
    <location>
        <position position="197"/>
    </location>
    <ligand>
        <name>Ca(2+)</name>
        <dbReference type="ChEBI" id="CHEBI:29108"/>
    </ligand>
</feature>
<keyword evidence="8 13" id="KW-0828">Tyrosine catabolism</keyword>
<dbReference type="Pfam" id="PF01557">
    <property type="entry name" value="FAA_hydrolase"/>
    <property type="match status" value="1"/>
</dbReference>
<dbReference type="GO" id="GO:0006559">
    <property type="term" value="P:L-phenylalanine catabolic process"/>
    <property type="evidence" value="ECO:0007669"/>
    <property type="project" value="UniProtKB-UniRule"/>
</dbReference>
<evidence type="ECO:0000256" key="8">
    <source>
        <dbReference type="ARBA" id="ARBA00022878"/>
    </source>
</evidence>
<feature type="binding site" evidence="12">
    <location>
        <position position="123"/>
    </location>
    <ligand>
        <name>Ca(2+)</name>
        <dbReference type="ChEBI" id="CHEBI:29108"/>
    </ligand>
</feature>
<feature type="binding site" evidence="11">
    <location>
        <position position="139"/>
    </location>
    <ligand>
        <name>substrate</name>
    </ligand>
</feature>
<dbReference type="InterPro" id="IPR005959">
    <property type="entry name" value="Fumarylacetoacetase"/>
</dbReference>
<dbReference type="NCBIfam" id="TIGR01266">
    <property type="entry name" value="fum_ac_acetase"/>
    <property type="match status" value="1"/>
</dbReference>
<comment type="cofactor">
    <cofactor evidence="13">
        <name>Mg(2+)</name>
        <dbReference type="ChEBI" id="CHEBI:18420"/>
    </cofactor>
    <cofactor evidence="13">
        <name>Ca(2+)</name>
        <dbReference type="ChEBI" id="CHEBI:29108"/>
    </cofactor>
</comment>
<evidence type="ECO:0000256" key="12">
    <source>
        <dbReference type="PIRSR" id="PIRSR605959-3"/>
    </source>
</evidence>